<keyword evidence="6" id="KW-1185">Reference proteome</keyword>
<evidence type="ECO:0000313" key="5">
    <source>
        <dbReference type="EMBL" id="CAD6188211.1"/>
    </source>
</evidence>
<protein>
    <recommendedName>
        <fullName evidence="7">Leucine-rich repeat flightless-interacting protein 2</fullName>
    </recommendedName>
</protein>
<sequence length="377" mass="43489">MSSSYSANGRRRPLTRTEAEERVLDKISREAEARMRMKRETREQARQNRYAYLEKKVEEDAEVYRQDAASTSNGYGSPSCAEKKELHVRKKVMELQDRVQQAMFFCIHSSTMKKSSLLYEVDLLKDELEEKEASLNLTNKECRNLTTEVKALRRTVEALHHTQNQLKAEIAHRDQLIQDNGLVLVEQEAEGSEESSATNAASTQIPTGPLLFSLETIRLVERVVPGTATLDQKIQKLVDMNKKMRKDYEEMEQTIYSQRVARNNREAASSVSNGAGVDDVNKDAVKQLAEIKLKMQDLERENTNHQGNVIRMEGQMKRFKTNADTAEKELTELKTQMRQLKKELRDKENLLDEAKETNKHLQSRMEKMRNQRTGRPV</sequence>
<dbReference type="Gene3D" id="1.20.5.4090">
    <property type="match status" value="1"/>
</dbReference>
<feature type="region of interest" description="Disordered" evidence="4">
    <location>
        <begin position="345"/>
        <end position="377"/>
    </location>
</feature>
<dbReference type="Pfam" id="PF09738">
    <property type="entry name" value="LRRFIP"/>
    <property type="match status" value="1"/>
</dbReference>
<dbReference type="AlphaFoldDB" id="A0A8S1GYA3"/>
<dbReference type="GO" id="GO:0006355">
    <property type="term" value="P:regulation of DNA-templated transcription"/>
    <property type="evidence" value="ECO:0007669"/>
    <property type="project" value="InterPro"/>
</dbReference>
<evidence type="ECO:0000256" key="1">
    <source>
        <dbReference type="ARBA" id="ARBA00008275"/>
    </source>
</evidence>
<evidence type="ECO:0000256" key="2">
    <source>
        <dbReference type="ARBA" id="ARBA00023054"/>
    </source>
</evidence>
<feature type="region of interest" description="Disordered" evidence="4">
    <location>
        <begin position="1"/>
        <end position="20"/>
    </location>
</feature>
<dbReference type="EMBL" id="CAJGYM010000008">
    <property type="protein sequence ID" value="CAD6188211.1"/>
    <property type="molecule type" value="Genomic_DNA"/>
</dbReference>
<feature type="compositionally biased region" description="Basic and acidic residues" evidence="4">
    <location>
        <begin position="345"/>
        <end position="369"/>
    </location>
</feature>
<dbReference type="PANTHER" id="PTHR19212:SF0">
    <property type="entry name" value="LD07988P"/>
    <property type="match status" value="1"/>
</dbReference>
<proteinExistence type="inferred from homology"/>
<dbReference type="Proteomes" id="UP000835052">
    <property type="component" value="Unassembled WGS sequence"/>
</dbReference>
<comment type="similarity">
    <text evidence="1">Belongs to the LRRFIP family.</text>
</comment>
<feature type="coiled-coil region" evidence="3">
    <location>
        <begin position="121"/>
        <end position="169"/>
    </location>
</feature>
<accession>A0A8S1GYA3</accession>
<dbReference type="OrthoDB" id="10028421at2759"/>
<evidence type="ECO:0000313" key="6">
    <source>
        <dbReference type="Proteomes" id="UP000835052"/>
    </source>
</evidence>
<evidence type="ECO:0008006" key="7">
    <source>
        <dbReference type="Google" id="ProtNLM"/>
    </source>
</evidence>
<dbReference type="InterPro" id="IPR019139">
    <property type="entry name" value="LRRFIP1/2"/>
</dbReference>
<reference evidence="5" key="1">
    <citation type="submission" date="2020-10" db="EMBL/GenBank/DDBJ databases">
        <authorList>
            <person name="Kikuchi T."/>
        </authorList>
    </citation>
    <scope>NUCLEOTIDE SEQUENCE</scope>
    <source>
        <strain evidence="5">NKZ352</strain>
    </source>
</reference>
<evidence type="ECO:0000256" key="4">
    <source>
        <dbReference type="SAM" id="MobiDB-lite"/>
    </source>
</evidence>
<name>A0A8S1GYA3_9PELO</name>
<dbReference type="PANTHER" id="PTHR19212">
    <property type="entry name" value="LEUCINE RICH REPEAT IN FLII INTERACTING PROTEIN"/>
    <property type="match status" value="1"/>
</dbReference>
<comment type="caution">
    <text evidence="5">The sequence shown here is derived from an EMBL/GenBank/DDBJ whole genome shotgun (WGS) entry which is preliminary data.</text>
</comment>
<keyword evidence="2 3" id="KW-0175">Coiled coil</keyword>
<evidence type="ECO:0000256" key="3">
    <source>
        <dbReference type="SAM" id="Coils"/>
    </source>
</evidence>
<organism evidence="5 6">
    <name type="scientific">Caenorhabditis auriculariae</name>
    <dbReference type="NCBI Taxonomy" id="2777116"/>
    <lineage>
        <taxon>Eukaryota</taxon>
        <taxon>Metazoa</taxon>
        <taxon>Ecdysozoa</taxon>
        <taxon>Nematoda</taxon>
        <taxon>Chromadorea</taxon>
        <taxon>Rhabditida</taxon>
        <taxon>Rhabditina</taxon>
        <taxon>Rhabditomorpha</taxon>
        <taxon>Rhabditoidea</taxon>
        <taxon>Rhabditidae</taxon>
        <taxon>Peloderinae</taxon>
        <taxon>Caenorhabditis</taxon>
    </lineage>
</organism>
<gene>
    <name evidence="5" type="ORF">CAUJ_LOCUS4130</name>
</gene>